<proteinExistence type="predicted"/>
<organism evidence="2 3">
    <name type="scientific">Vibrio phage fNo16</name>
    <dbReference type="NCBI Taxonomy" id="2315335"/>
    <lineage>
        <taxon>Viruses</taxon>
        <taxon>Varidnaviria</taxon>
        <taxon>Abadenavirae</taxon>
        <taxon>Produgelaviricota</taxon>
        <taxon>Belvinaviricetes</taxon>
        <taxon>Vinavirales</taxon>
        <taxon>Asemoviridae</taxon>
        <taxon>Elsinorevirus</taxon>
        <taxon>Elsinorevirus NO16</taxon>
    </lineage>
</organism>
<keyword evidence="3" id="KW-1185">Reference proteome</keyword>
<keyword evidence="1" id="KW-0472">Membrane</keyword>
<feature type="transmembrane region" description="Helical" evidence="1">
    <location>
        <begin position="7"/>
        <end position="27"/>
    </location>
</feature>
<protein>
    <submittedName>
        <fullName evidence="2">Uncharacterized protein</fullName>
    </submittedName>
</protein>
<gene>
    <name evidence="2" type="ORF">fNo16_0010</name>
</gene>
<sequence>MQVSQPLNARLVDLGFVVLGGVIIWMLTQTISSKIDTVTKQATKGAGQALSDFFAAYHGWEPVTLKPLMIRDFYLTADKRLTPDAEKTLWKIDQYRPMLIELFGVQGGALKPQYHDLTNVEITRSNLK</sequence>
<dbReference type="Proteomes" id="UP000276974">
    <property type="component" value="Segment"/>
</dbReference>
<evidence type="ECO:0000313" key="3">
    <source>
        <dbReference type="Proteomes" id="UP000276974"/>
    </source>
</evidence>
<evidence type="ECO:0000313" key="2">
    <source>
        <dbReference type="EMBL" id="AXU40230.1"/>
    </source>
</evidence>
<keyword evidence="1" id="KW-0812">Transmembrane</keyword>
<keyword evidence="1" id="KW-1133">Transmembrane helix</keyword>
<name>A0A3G1SVP5_9VIRU</name>
<accession>A0A3G1SVP5</accession>
<reference evidence="2 3" key="1">
    <citation type="submission" date="2018-08" db="EMBL/GenBank/DDBJ databases">
        <title>Complete genome sequence of Vibrio anguillarum PM2-like non-tailed bacteriophage phiNo16.</title>
        <authorList>
            <person name="Kalatzis P.G."/>
            <person name="Carstens A.B."/>
            <person name="Katharios P."/>
            <person name="Castillo D."/>
            <person name="Hansen L.H."/>
            <person name="Middelboe M."/>
        </authorList>
    </citation>
    <scope>NUCLEOTIDE SEQUENCE [LARGE SCALE GENOMIC DNA]</scope>
</reference>
<evidence type="ECO:0000256" key="1">
    <source>
        <dbReference type="SAM" id="Phobius"/>
    </source>
</evidence>
<dbReference type="EMBL" id="MH730557">
    <property type="protein sequence ID" value="AXU40230.1"/>
    <property type="molecule type" value="Genomic_DNA"/>
</dbReference>